<evidence type="ECO:0008006" key="3">
    <source>
        <dbReference type="Google" id="ProtNLM"/>
    </source>
</evidence>
<evidence type="ECO:0000313" key="1">
    <source>
        <dbReference type="EMBL" id="QGZ94468.1"/>
    </source>
</evidence>
<proteinExistence type="predicted"/>
<accession>A0A6I6MMB6</accession>
<dbReference type="EMBL" id="CP047045">
    <property type="protein sequence ID" value="QGZ94468.1"/>
    <property type="molecule type" value="Genomic_DNA"/>
</dbReference>
<dbReference type="InterPro" id="IPR038056">
    <property type="entry name" value="YjbR-like_sf"/>
</dbReference>
<keyword evidence="2" id="KW-1185">Reference proteome</keyword>
<dbReference type="SUPFAM" id="SSF142906">
    <property type="entry name" value="YjbR-like"/>
    <property type="match status" value="1"/>
</dbReference>
<sequence>MKWDEFVKIAKELPEVEESTSYGRPAIKVRGKFMAGYNPNEKAFVLRIANVEEQDFLCEMAPELFYITPHYKGYPALMMRPGKLTKKEARGRLEKAWRLQAPRSVIKAHDSQS</sequence>
<name>A0A6I6MMB6_9CAUL</name>
<dbReference type="RefSeq" id="WP_158765402.1">
    <property type="nucleotide sequence ID" value="NZ_CP047045.1"/>
</dbReference>
<protein>
    <recommendedName>
        <fullName evidence="3">MmcQ/YjbR family DNA-binding protein</fullName>
    </recommendedName>
</protein>
<dbReference type="InterPro" id="IPR058532">
    <property type="entry name" value="YjbR/MT2646/Rv2570-like"/>
</dbReference>
<dbReference type="KEGG" id="tsv:DSM104635_01287"/>
<organism evidence="1 2">
    <name type="scientific">Terricaulis silvestris</name>
    <dbReference type="NCBI Taxonomy" id="2686094"/>
    <lineage>
        <taxon>Bacteria</taxon>
        <taxon>Pseudomonadati</taxon>
        <taxon>Pseudomonadota</taxon>
        <taxon>Alphaproteobacteria</taxon>
        <taxon>Caulobacterales</taxon>
        <taxon>Caulobacteraceae</taxon>
        <taxon>Terricaulis</taxon>
    </lineage>
</organism>
<dbReference type="Proteomes" id="UP000431269">
    <property type="component" value="Chromosome"/>
</dbReference>
<evidence type="ECO:0000313" key="2">
    <source>
        <dbReference type="Proteomes" id="UP000431269"/>
    </source>
</evidence>
<gene>
    <name evidence="1" type="ORF">DSM104635_01287</name>
</gene>
<dbReference type="AlphaFoldDB" id="A0A6I6MMB6"/>
<reference evidence="2" key="1">
    <citation type="submission" date="2019-12" db="EMBL/GenBank/DDBJ databases">
        <title>Complete genome of Terracaulis silvestris 0127_4.</title>
        <authorList>
            <person name="Vieira S."/>
            <person name="Riedel T."/>
            <person name="Sproer C."/>
            <person name="Pascual J."/>
            <person name="Boedeker C."/>
            <person name="Overmann J."/>
        </authorList>
    </citation>
    <scope>NUCLEOTIDE SEQUENCE [LARGE SCALE GENOMIC DNA]</scope>
    <source>
        <strain evidence="2">0127_4</strain>
    </source>
</reference>
<dbReference type="Pfam" id="PF04237">
    <property type="entry name" value="YjbR"/>
    <property type="match status" value="1"/>
</dbReference>